<evidence type="ECO:0000313" key="2">
    <source>
        <dbReference type="EMBL" id="KAJ7644225.1"/>
    </source>
</evidence>
<keyword evidence="3" id="KW-1185">Reference proteome</keyword>
<organism evidence="2 3">
    <name type="scientific">Roridomyces roridus</name>
    <dbReference type="NCBI Taxonomy" id="1738132"/>
    <lineage>
        <taxon>Eukaryota</taxon>
        <taxon>Fungi</taxon>
        <taxon>Dikarya</taxon>
        <taxon>Basidiomycota</taxon>
        <taxon>Agaricomycotina</taxon>
        <taxon>Agaricomycetes</taxon>
        <taxon>Agaricomycetidae</taxon>
        <taxon>Agaricales</taxon>
        <taxon>Marasmiineae</taxon>
        <taxon>Mycenaceae</taxon>
        <taxon>Roridomyces</taxon>
    </lineage>
</organism>
<dbReference type="Proteomes" id="UP001221142">
    <property type="component" value="Unassembled WGS sequence"/>
</dbReference>
<proteinExistence type="predicted"/>
<sequence>MPLDGHSYLVAQGWTGSGTGLRQGAISKDRDEAFPFWDHLFSAASKSIQIKISNDSDDSDSEEPVEAAISLKRTTTGILSNRRPVTGPSAESSGTTTPNSDDVPKLSLLATAKRDAARRMLYAQFFRGPVIGPDAPAPAATHKPTS</sequence>
<dbReference type="AlphaFoldDB" id="A0AAD7CBU2"/>
<feature type="region of interest" description="Disordered" evidence="1">
    <location>
        <begin position="73"/>
        <end position="106"/>
    </location>
</feature>
<protein>
    <submittedName>
        <fullName evidence="2">Uncharacterized protein</fullName>
    </submittedName>
</protein>
<evidence type="ECO:0000256" key="1">
    <source>
        <dbReference type="SAM" id="MobiDB-lite"/>
    </source>
</evidence>
<gene>
    <name evidence="2" type="ORF">FB45DRAFT_897271</name>
</gene>
<name>A0AAD7CBU2_9AGAR</name>
<evidence type="ECO:0000313" key="3">
    <source>
        <dbReference type="Proteomes" id="UP001221142"/>
    </source>
</evidence>
<dbReference type="EMBL" id="JARKIF010000003">
    <property type="protein sequence ID" value="KAJ7644225.1"/>
    <property type="molecule type" value="Genomic_DNA"/>
</dbReference>
<comment type="caution">
    <text evidence="2">The sequence shown here is derived from an EMBL/GenBank/DDBJ whole genome shotgun (WGS) entry which is preliminary data.</text>
</comment>
<accession>A0AAD7CBU2</accession>
<reference evidence="2" key="1">
    <citation type="submission" date="2023-03" db="EMBL/GenBank/DDBJ databases">
        <title>Massive genome expansion in bonnet fungi (Mycena s.s.) driven by repeated elements and novel gene families across ecological guilds.</title>
        <authorList>
            <consortium name="Lawrence Berkeley National Laboratory"/>
            <person name="Harder C.B."/>
            <person name="Miyauchi S."/>
            <person name="Viragh M."/>
            <person name="Kuo A."/>
            <person name="Thoen E."/>
            <person name="Andreopoulos B."/>
            <person name="Lu D."/>
            <person name="Skrede I."/>
            <person name="Drula E."/>
            <person name="Henrissat B."/>
            <person name="Morin E."/>
            <person name="Kohler A."/>
            <person name="Barry K."/>
            <person name="LaButti K."/>
            <person name="Morin E."/>
            <person name="Salamov A."/>
            <person name="Lipzen A."/>
            <person name="Mereny Z."/>
            <person name="Hegedus B."/>
            <person name="Baldrian P."/>
            <person name="Stursova M."/>
            <person name="Weitz H."/>
            <person name="Taylor A."/>
            <person name="Grigoriev I.V."/>
            <person name="Nagy L.G."/>
            <person name="Martin F."/>
            <person name="Kauserud H."/>
        </authorList>
    </citation>
    <scope>NUCLEOTIDE SEQUENCE</scope>
    <source>
        <strain evidence="2">9284</strain>
    </source>
</reference>
<feature type="non-terminal residue" evidence="2">
    <location>
        <position position="146"/>
    </location>
</feature>
<feature type="compositionally biased region" description="Polar residues" evidence="1">
    <location>
        <begin position="89"/>
        <end position="100"/>
    </location>
</feature>